<dbReference type="InterPro" id="IPR025555">
    <property type="entry name" value="YppG"/>
</dbReference>
<name>A0A2N5M236_9BACI</name>
<gene>
    <name evidence="1" type="ORF">CUU66_19345</name>
</gene>
<organism evidence="1 2">
    <name type="scientific">Peribacillus deserti</name>
    <dbReference type="NCBI Taxonomy" id="673318"/>
    <lineage>
        <taxon>Bacteria</taxon>
        <taxon>Bacillati</taxon>
        <taxon>Bacillota</taxon>
        <taxon>Bacilli</taxon>
        <taxon>Bacillales</taxon>
        <taxon>Bacillaceae</taxon>
        <taxon>Peribacillus</taxon>
    </lineage>
</organism>
<proteinExistence type="predicted"/>
<keyword evidence="2" id="KW-1185">Reference proteome</keyword>
<dbReference type="EMBL" id="PGUY01000062">
    <property type="protein sequence ID" value="PLT28427.1"/>
    <property type="molecule type" value="Genomic_DNA"/>
</dbReference>
<protein>
    <recommendedName>
        <fullName evidence="3">Spore coat protein</fullName>
    </recommendedName>
</protein>
<reference evidence="1 2" key="1">
    <citation type="submission" date="2017-11" db="EMBL/GenBank/DDBJ databases">
        <title>Comparitive Functional Genomics of Dry Heat Resistant strains isolated from the Viking Spacecraft.</title>
        <authorList>
            <person name="Seuylemezian A."/>
            <person name="Cooper K."/>
            <person name="Vaishampayan P."/>
        </authorList>
    </citation>
    <scope>NUCLEOTIDE SEQUENCE [LARGE SCALE GENOMIC DNA]</scope>
    <source>
        <strain evidence="1 2">V1-29</strain>
    </source>
</reference>
<dbReference type="Pfam" id="PF14179">
    <property type="entry name" value="YppG"/>
    <property type="match status" value="1"/>
</dbReference>
<evidence type="ECO:0000313" key="2">
    <source>
        <dbReference type="Proteomes" id="UP000234748"/>
    </source>
</evidence>
<dbReference type="OrthoDB" id="2456726at2"/>
<sequence>MPHYNNPIMNFQGNAYQPYYQHADSNFGQPYMNEPYTGHMNPLYGQQPYTAGMQQNFPVLPNSYQSHYQGNVNQAPFVTSAQAAVNPFENPLNVQQGNNYGPAKQTAPIPANPYPTQNFMQKQQKQGMSSILNQFKTQDGSLDINKMMSTAGQMMNTMNQVSSIVKGFGGMFKVST</sequence>
<dbReference type="Proteomes" id="UP000234748">
    <property type="component" value="Unassembled WGS sequence"/>
</dbReference>
<comment type="caution">
    <text evidence="1">The sequence shown here is derived from an EMBL/GenBank/DDBJ whole genome shotgun (WGS) entry which is preliminary data.</text>
</comment>
<dbReference type="AlphaFoldDB" id="A0A2N5M236"/>
<evidence type="ECO:0008006" key="3">
    <source>
        <dbReference type="Google" id="ProtNLM"/>
    </source>
</evidence>
<evidence type="ECO:0000313" key="1">
    <source>
        <dbReference type="EMBL" id="PLT28427.1"/>
    </source>
</evidence>
<accession>A0A2N5M236</accession>